<keyword evidence="1" id="KW-0175">Coiled coil</keyword>
<proteinExistence type="predicted"/>
<comment type="caution">
    <text evidence="3">The sequence shown here is derived from an EMBL/GenBank/DDBJ whole genome shotgun (WGS) entry which is preliminary data.</text>
</comment>
<keyword evidence="4" id="KW-1185">Reference proteome</keyword>
<accession>A0A7W6RGR0</accession>
<feature type="coiled-coil region" evidence="1">
    <location>
        <begin position="656"/>
        <end position="683"/>
    </location>
</feature>
<name>A0A7W6RGR0_9PROT</name>
<organism evidence="3 4">
    <name type="scientific">Roseospira visakhapatnamensis</name>
    <dbReference type="NCBI Taxonomy" id="390880"/>
    <lineage>
        <taxon>Bacteria</taxon>
        <taxon>Pseudomonadati</taxon>
        <taxon>Pseudomonadota</taxon>
        <taxon>Alphaproteobacteria</taxon>
        <taxon>Rhodospirillales</taxon>
        <taxon>Rhodospirillaceae</taxon>
        <taxon>Roseospira</taxon>
    </lineage>
</organism>
<dbReference type="Pfam" id="PF20155">
    <property type="entry name" value="TMP_3"/>
    <property type="match status" value="1"/>
</dbReference>
<feature type="domain" description="Tape measure protein N-terminal" evidence="2">
    <location>
        <begin position="154"/>
        <end position="336"/>
    </location>
</feature>
<feature type="coiled-coil region" evidence="1">
    <location>
        <begin position="1857"/>
        <end position="1884"/>
    </location>
</feature>
<dbReference type="NCBIfam" id="TIGR02675">
    <property type="entry name" value="tape_meas_nterm"/>
    <property type="match status" value="1"/>
</dbReference>
<sequence length="1911" mass="199406">MAEINVIIDKIVIDDSGAVSGAAKVETAYERLARAAGEGATAADKTSMALARLGAAAGEFAAAGGRFVAGATQITTSMGVMVAQVTTAERAWTALELTMATAAGGMWGLKKEIAETVVEAHLFGGAADRAASAWSRLEMAAGTIGVGLSLNSLMQQAQEYHQAVSLIERAAGDQAGAVERDLYRISQAAGASFTDLARLTKSLDDLPGGMREALDVTEAVALSMASMPGSAQSAAAAVTQFTQAMQGGKLRGDEFNSIMEQAPALADALAEGLDVSAGSMRAMAEAGELSADRVSAALRSVLPGLRELREEMDLTLNQQTQMVQNALTRFSGQVDERAGASGVIGGTLMDVTERLESLEAQNAAVAVMEKFAVAGGMASDAAMLLANNLDLVIGAWMVWQGLKAGAGVVFFAGAMNTAEAAMARLGIATNTTTAAVTKFGVAATLGVSPLSIIATLLSAGAAGWLLWESRVTDAQVATQALIDVQQHLNKVTADHNILVGETTESIAAMTAAQREAALFDMAEAVEDQAEAVSKAVSSLRDAFDLNAMDFTGQGESALRLFNEFDRLVAKLGTGSQDLEAWLANMRTFADSLGGDVRASILKTIDAQQALIASTADVGESNQHVTMTARLLRDPTEEAALAFFELADGQSAAARAAAQMSREMDRARNTVDDLQTRVIRLQAAYTLFQRQGAEAAQELQRRFEASDLARAAQYSVQQIEELMVAEDRLTAALNEGYRAAENAAREATSVSRNHNTALEAANRLLEQYSQRDMPEAMRVEREYTDVIEEAITSGKVQIDTIHALIAARDEHVASIQAEAQAELGRLTDAPRLLDEETAAILAGGDALERLTREREIASATADQYTAVLEQAREAGLSEAEALETARMSAAALGRAMGDLDAAADMRAYWDAIEGESYAVSKDVADALVTGIHDGWDEGLDDLGDLLNTMLRDWQARLLAEPLTIVMDYAVASAPSVFGVPQATAGNVPAGYQPAVGPDGKTVLVPSGQQAPSGFDLSSISLPMTGDTFGMLPSWVNKPLFTIGGDGGFVWGSSSSMYTPGVTGAPSPGPASLGGVSTSGGGVPISGGQLFGAGMYGISGGLGIANGQYFSGAANLAAGAMMLIPGAQPFAPFVALGGSILEGVFGSIFAPTRPHPAGGGHITVNPDGTVSTGAYFGKHTDLAAQQAAVDPFGAFVQQIMDLTDARLSGALDMAISADDGEFRLTTSHTGVPEDLRPYVSSVKDGQFIDFTTMEAAQSAYLRHLGGALEDMPDASRVLQDVTPDNIETVLPDLSFVMEFDQAIEAMTAGVVSFSETARGQMVAGLKQSQEAIEEFLDSTTRLMPDRMAEADAAVKAAALSMFGLTEQSRILAPEIQAFIGQTEGLRDQFSAVMGAAGWTDETIGAAGFASLAEAETEAVRRSLEGWLETVALTHDGADALAEAFGDIPDILKMLADEVEQSRADLERTYEQRYAQATGTPYLNLSGVADQYAAALEEAAGVGLDAAVVTRTYTAEIAALVDEMSAADITALIDQYQGVDVVVDGLHQALLAAEEAAQVTTAHETLLAAYEAERSALADLLTTQRDVVSGWRAVAEAASDALLGLRTGADTLLSPMDRFNTLEAAVRDAYAGAMMGDADAAATLAALAPDLNQLARENWGTGGQTPETYRMLDDMLSAVEAQGLRQVGVEQRSLDALESQIDSLTAVEAAIKEGDVATLASLDGLSVNLLAAVQALAAANDIAPPPWNEAAYLAANPDVAAAVAGGAFTSGRAHWDRHGQYEAGRPMGFRLGGAIPGYAGGGVVGNGVWDVDSVMARYAGGGAIALAGGEFVVRAPSVTDATLPALGAINQTGRLPGFDVGPLVAEIRELRQEVAQLKAEARRNTDVAYAGHNTVAEAVRDQGRTIHTVRRHVA</sequence>
<dbReference type="EMBL" id="JACIGK010000032">
    <property type="protein sequence ID" value="MBB4267734.1"/>
    <property type="molecule type" value="Genomic_DNA"/>
</dbReference>
<evidence type="ECO:0000313" key="4">
    <source>
        <dbReference type="Proteomes" id="UP000554286"/>
    </source>
</evidence>
<evidence type="ECO:0000313" key="3">
    <source>
        <dbReference type="EMBL" id="MBB4267734.1"/>
    </source>
</evidence>
<gene>
    <name evidence="3" type="ORF">GGD89_003381</name>
</gene>
<dbReference type="Proteomes" id="UP000554286">
    <property type="component" value="Unassembled WGS sequence"/>
</dbReference>
<dbReference type="RefSeq" id="WP_184047634.1">
    <property type="nucleotide sequence ID" value="NZ_JACIGK010000032.1"/>
</dbReference>
<protein>
    <submittedName>
        <fullName evidence="3">Tape measure domain-containing protein</fullName>
    </submittedName>
</protein>
<dbReference type="PANTHER" id="PTHR34491:SF74">
    <property type="entry name" value="DUF4456 DOMAIN-CONTAINING PROTEIN"/>
    <property type="match status" value="1"/>
</dbReference>
<dbReference type="PANTHER" id="PTHR34491">
    <property type="entry name" value="A-TYPE INCLUSION PROTEIN, PUTATIVE-RELATED"/>
    <property type="match status" value="1"/>
</dbReference>
<evidence type="ECO:0000256" key="1">
    <source>
        <dbReference type="SAM" id="Coils"/>
    </source>
</evidence>
<reference evidence="3 4" key="1">
    <citation type="submission" date="2020-08" db="EMBL/GenBank/DDBJ databases">
        <title>Genome sequencing of Purple Non-Sulfur Bacteria from various extreme environments.</title>
        <authorList>
            <person name="Mayer M."/>
        </authorList>
    </citation>
    <scope>NUCLEOTIDE SEQUENCE [LARGE SCALE GENOMIC DNA]</scope>
    <source>
        <strain evidence="3 4">JA131</strain>
    </source>
</reference>
<evidence type="ECO:0000259" key="2">
    <source>
        <dbReference type="Pfam" id="PF20155"/>
    </source>
</evidence>
<dbReference type="InterPro" id="IPR013491">
    <property type="entry name" value="Tape_meas_N"/>
</dbReference>